<dbReference type="InterPro" id="IPR036320">
    <property type="entry name" value="Glycosyl_Trfase_fam3_N_dom_sf"/>
</dbReference>
<feature type="domain" description="Glycosyl transferase family 3" evidence="9">
    <location>
        <begin position="396"/>
        <end position="469"/>
    </location>
</feature>
<dbReference type="InterPro" id="IPR017459">
    <property type="entry name" value="Glycosyl_Trfase_fam3_N_dom"/>
</dbReference>
<dbReference type="Gramene" id="OIV96958">
    <property type="protein sequence ID" value="OIV96958"/>
    <property type="gene ID" value="TanjilG_00540"/>
</dbReference>
<dbReference type="InterPro" id="IPR035902">
    <property type="entry name" value="Nuc_phospho_transferase"/>
</dbReference>
<evidence type="ECO:0000256" key="3">
    <source>
        <dbReference type="ARBA" id="ARBA00022605"/>
    </source>
</evidence>
<evidence type="ECO:0000313" key="11">
    <source>
        <dbReference type="EMBL" id="OIV96958.1"/>
    </source>
</evidence>
<dbReference type="PANTHER" id="PTHR43285">
    <property type="entry name" value="ANTHRANILATE PHOSPHORIBOSYLTRANSFERASE"/>
    <property type="match status" value="1"/>
</dbReference>
<dbReference type="HAMAP" id="MF_00211">
    <property type="entry name" value="TrpD"/>
    <property type="match status" value="1"/>
</dbReference>
<evidence type="ECO:0000256" key="8">
    <source>
        <dbReference type="ARBA" id="ARBA00061500"/>
    </source>
</evidence>
<evidence type="ECO:0000256" key="7">
    <source>
        <dbReference type="ARBA" id="ARBA00023141"/>
    </source>
</evidence>
<dbReference type="STRING" id="3871.A0A4P1QXE5"/>
<dbReference type="Pfam" id="PF02885">
    <property type="entry name" value="Glycos_trans_3N"/>
    <property type="match status" value="1"/>
</dbReference>
<protein>
    <recommendedName>
        <fullName evidence="2">anthranilate phosphoribosyltransferase</fullName>
        <ecNumber evidence="2">2.4.2.18</ecNumber>
    </recommendedName>
</protein>
<accession>A0A4P1QXE5</accession>
<evidence type="ECO:0000256" key="4">
    <source>
        <dbReference type="ARBA" id="ARBA00022676"/>
    </source>
</evidence>
<dbReference type="GO" id="GO:0004048">
    <property type="term" value="F:anthranilate phosphoribosyltransferase activity"/>
    <property type="evidence" value="ECO:0007669"/>
    <property type="project" value="UniProtKB-EC"/>
</dbReference>
<dbReference type="FunFam" id="1.20.970.10:FF:000009">
    <property type="entry name" value="Anthranilate phosphoribosyltransferase, chloroplastic"/>
    <property type="match status" value="1"/>
</dbReference>
<feature type="domain" description="Glycosyl transferase family 3 N-terminal" evidence="10">
    <location>
        <begin position="66"/>
        <end position="126"/>
    </location>
</feature>
<evidence type="ECO:0000313" key="12">
    <source>
        <dbReference type="Proteomes" id="UP000188354"/>
    </source>
</evidence>
<comment type="similarity">
    <text evidence="8">Belongs to the anthranilate phosphoribosyltransferase family.</text>
</comment>
<feature type="domain" description="Glycosyl transferase family 3" evidence="9">
    <location>
        <begin position="133"/>
        <end position="383"/>
    </location>
</feature>
<evidence type="ECO:0000259" key="9">
    <source>
        <dbReference type="Pfam" id="PF00591"/>
    </source>
</evidence>
<keyword evidence="12" id="KW-1185">Reference proteome</keyword>
<keyword evidence="6" id="KW-0822">Tryptophan biosynthesis</keyword>
<comment type="pathway">
    <text evidence="1">Amino-acid biosynthesis; L-tryptophan biosynthesis; L-tryptophan from chorismate: step 2/5.</text>
</comment>
<sequence length="486" mass="51482">MAKSFFSTISSLSFTHTTPSFFSPNIYINPISPLTQRSSPIVATASNAAVSHIPPSVTSSIPYPTKLIESLINRIDLTENEAEESLELLLNEANEALISAFLVLLRAKGETYEEVVGLARAMFKHATKVEGLGDVVDIVGTGGDGADTVNISTGSSILAAACGARVAKQGSRSSSSACGSADVLEELGVVIDLGPQGVTKCINEAGIGFMMAPKYHPAMKIVRPVRKKLKVKTVFNILGPMLNPARAPYAVVGVYTEDLVLKMAKALNRFGMKRALVVHCEGLDEMSPLGPGTVLDVTPDRIDKFSFDPLDFGIPRCTLESLKGGGPEYNAEVLKRVLAGERGPIADALVLNAAAALLVSGYVRNLADGVAMARETQQSGKALKTLNLWKDVSNVMDFGIPRCTLESLKGGGPEYNAEVLKRVLAGERGPIADALVLNAAAALLVSGYVRNLADGVAMARETQQSGKALKTLNLWKDVSNTIQDDA</sequence>
<dbReference type="GO" id="GO:0005829">
    <property type="term" value="C:cytosol"/>
    <property type="evidence" value="ECO:0007669"/>
    <property type="project" value="TreeGrafter"/>
</dbReference>
<name>A0A4P1QXE5_LUPAN</name>
<keyword evidence="3" id="KW-0028">Amino-acid biosynthesis</keyword>
<dbReference type="PANTHER" id="PTHR43285:SF2">
    <property type="entry name" value="ANTHRANILATE PHOSPHORIBOSYLTRANSFERASE"/>
    <property type="match status" value="1"/>
</dbReference>
<dbReference type="GO" id="GO:0000162">
    <property type="term" value="P:L-tryptophan biosynthetic process"/>
    <property type="evidence" value="ECO:0007669"/>
    <property type="project" value="UniProtKB-KW"/>
</dbReference>
<dbReference type="FunFam" id="3.40.1030.10:FF:000002">
    <property type="entry name" value="Anthranilate phosphoribosyltransferase"/>
    <property type="match status" value="1"/>
</dbReference>
<gene>
    <name evidence="11" type="ORF">TanjilG_00540</name>
</gene>
<dbReference type="Pfam" id="PF00591">
    <property type="entry name" value="Glycos_transf_3"/>
    <property type="match status" value="2"/>
</dbReference>
<evidence type="ECO:0000256" key="2">
    <source>
        <dbReference type="ARBA" id="ARBA00011948"/>
    </source>
</evidence>
<dbReference type="EMBL" id="CM007375">
    <property type="protein sequence ID" value="OIV96958.1"/>
    <property type="molecule type" value="Genomic_DNA"/>
</dbReference>
<dbReference type="Proteomes" id="UP000188354">
    <property type="component" value="Chromosome LG15"/>
</dbReference>
<organism evidence="11 12">
    <name type="scientific">Lupinus angustifolius</name>
    <name type="common">Narrow-leaved blue lupine</name>
    <dbReference type="NCBI Taxonomy" id="3871"/>
    <lineage>
        <taxon>Eukaryota</taxon>
        <taxon>Viridiplantae</taxon>
        <taxon>Streptophyta</taxon>
        <taxon>Embryophyta</taxon>
        <taxon>Tracheophyta</taxon>
        <taxon>Spermatophyta</taxon>
        <taxon>Magnoliopsida</taxon>
        <taxon>eudicotyledons</taxon>
        <taxon>Gunneridae</taxon>
        <taxon>Pentapetalae</taxon>
        <taxon>rosids</taxon>
        <taxon>fabids</taxon>
        <taxon>Fabales</taxon>
        <taxon>Fabaceae</taxon>
        <taxon>Papilionoideae</taxon>
        <taxon>50 kb inversion clade</taxon>
        <taxon>genistoids sensu lato</taxon>
        <taxon>core genistoids</taxon>
        <taxon>Genisteae</taxon>
        <taxon>Lupinus</taxon>
    </lineage>
</organism>
<dbReference type="EC" id="2.4.2.18" evidence="2"/>
<keyword evidence="4" id="KW-0328">Glycosyltransferase</keyword>
<dbReference type="SUPFAM" id="SSF47648">
    <property type="entry name" value="Nucleoside phosphorylase/phosphoribosyltransferase N-terminal domain"/>
    <property type="match status" value="1"/>
</dbReference>
<keyword evidence="5" id="KW-0808">Transferase</keyword>
<dbReference type="SUPFAM" id="SSF52418">
    <property type="entry name" value="Nucleoside phosphorylase/phosphoribosyltransferase catalytic domain"/>
    <property type="match status" value="2"/>
</dbReference>
<evidence type="ECO:0000256" key="5">
    <source>
        <dbReference type="ARBA" id="ARBA00022679"/>
    </source>
</evidence>
<dbReference type="Gene3D" id="1.20.970.10">
    <property type="entry name" value="Transferase, Pyrimidine Nucleoside Phosphorylase, Chain C"/>
    <property type="match status" value="1"/>
</dbReference>
<evidence type="ECO:0000259" key="10">
    <source>
        <dbReference type="Pfam" id="PF02885"/>
    </source>
</evidence>
<dbReference type="Gene3D" id="3.40.1030.10">
    <property type="entry name" value="Nucleoside phosphorylase/phosphoribosyltransferase catalytic domain"/>
    <property type="match status" value="2"/>
</dbReference>
<dbReference type="NCBIfam" id="TIGR01245">
    <property type="entry name" value="trpD"/>
    <property type="match status" value="1"/>
</dbReference>
<proteinExistence type="inferred from homology"/>
<evidence type="ECO:0000256" key="6">
    <source>
        <dbReference type="ARBA" id="ARBA00022822"/>
    </source>
</evidence>
<dbReference type="InterPro" id="IPR005940">
    <property type="entry name" value="Anthranilate_Pribosyl_Tfrase"/>
</dbReference>
<dbReference type="AlphaFoldDB" id="A0A4P1QXE5"/>
<reference evidence="11 12" key="1">
    <citation type="journal article" date="2017" name="Plant Biotechnol. J.">
        <title>A comprehensive draft genome sequence for lupin (Lupinus angustifolius), an emerging health food: insights into plant-microbe interactions and legume evolution.</title>
        <authorList>
            <person name="Hane J.K."/>
            <person name="Ming Y."/>
            <person name="Kamphuis L.G."/>
            <person name="Nelson M.N."/>
            <person name="Garg G."/>
            <person name="Atkins C.A."/>
            <person name="Bayer P.E."/>
            <person name="Bravo A."/>
            <person name="Bringans S."/>
            <person name="Cannon S."/>
            <person name="Edwards D."/>
            <person name="Foley R."/>
            <person name="Gao L.L."/>
            <person name="Harrison M.J."/>
            <person name="Huang W."/>
            <person name="Hurgobin B."/>
            <person name="Li S."/>
            <person name="Liu C.W."/>
            <person name="McGrath A."/>
            <person name="Morahan G."/>
            <person name="Murray J."/>
            <person name="Weller J."/>
            <person name="Jian J."/>
            <person name="Singh K.B."/>
        </authorList>
    </citation>
    <scope>NUCLEOTIDE SEQUENCE [LARGE SCALE GENOMIC DNA]</scope>
    <source>
        <strain evidence="12">cv. Tanjil</strain>
        <tissue evidence="11">Whole plant</tissue>
    </source>
</reference>
<keyword evidence="7" id="KW-0057">Aromatic amino acid biosynthesis</keyword>
<dbReference type="InterPro" id="IPR000312">
    <property type="entry name" value="Glycosyl_Trfase_fam3"/>
</dbReference>
<evidence type="ECO:0000256" key="1">
    <source>
        <dbReference type="ARBA" id="ARBA00004907"/>
    </source>
</evidence>